<feature type="transmembrane region" description="Helical" evidence="7">
    <location>
        <begin position="49"/>
        <end position="68"/>
    </location>
</feature>
<dbReference type="Pfam" id="PF01313">
    <property type="entry name" value="Bac_export_3"/>
    <property type="match status" value="1"/>
</dbReference>
<dbReference type="InterPro" id="IPR002191">
    <property type="entry name" value="Bac_export_3"/>
</dbReference>
<dbReference type="GO" id="GO:0009306">
    <property type="term" value="P:protein secretion"/>
    <property type="evidence" value="ECO:0007669"/>
    <property type="project" value="InterPro"/>
</dbReference>
<name>A0A963YQ68_9PROT</name>
<dbReference type="RefSeq" id="WP_227320553.1">
    <property type="nucleotide sequence ID" value="NZ_JAESVB010000002.1"/>
</dbReference>
<reference evidence="8" key="2">
    <citation type="submission" date="2021-01" db="EMBL/GenBank/DDBJ databases">
        <authorList>
            <person name="Mieszkin S."/>
            <person name="Pouder E."/>
            <person name="Alain K."/>
        </authorList>
    </citation>
    <scope>NUCLEOTIDE SEQUENCE</scope>
    <source>
        <strain evidence="8">HW T2.11</strain>
    </source>
</reference>
<evidence type="ECO:0000256" key="7">
    <source>
        <dbReference type="SAM" id="Phobius"/>
    </source>
</evidence>
<dbReference type="GO" id="GO:0005886">
    <property type="term" value="C:plasma membrane"/>
    <property type="evidence" value="ECO:0007669"/>
    <property type="project" value="UniProtKB-SubCell"/>
</dbReference>
<evidence type="ECO:0000256" key="5">
    <source>
        <dbReference type="ARBA" id="ARBA00022989"/>
    </source>
</evidence>
<dbReference type="Proteomes" id="UP000708298">
    <property type="component" value="Unassembled WGS sequence"/>
</dbReference>
<keyword evidence="8" id="KW-0282">Flagellum</keyword>
<sequence>MPLYVRLFGEALAAAVGCLAPVILCILIVTIATALVQSSLQLEDTALSLLPKTLAVILLVLVFGLHLLGGIERLMIAWLTHADGLVRQPWV</sequence>
<evidence type="ECO:0000256" key="3">
    <source>
        <dbReference type="ARBA" id="ARBA00022475"/>
    </source>
</evidence>
<keyword evidence="9" id="KW-1185">Reference proteome</keyword>
<dbReference type="EMBL" id="JAESVB010000002">
    <property type="protein sequence ID" value="MCB8874897.1"/>
    <property type="molecule type" value="Genomic_DNA"/>
</dbReference>
<comment type="caution">
    <text evidence="8">The sequence shown here is derived from an EMBL/GenBank/DDBJ whole genome shotgun (WGS) entry which is preliminary data.</text>
</comment>
<keyword evidence="5 7" id="KW-1133">Transmembrane helix</keyword>
<evidence type="ECO:0000313" key="9">
    <source>
        <dbReference type="Proteomes" id="UP000708298"/>
    </source>
</evidence>
<evidence type="ECO:0000256" key="6">
    <source>
        <dbReference type="ARBA" id="ARBA00023136"/>
    </source>
</evidence>
<keyword evidence="6 7" id="KW-0472">Membrane</keyword>
<organism evidence="8 9">
    <name type="scientific">Acidisoma silvae</name>
    <dbReference type="NCBI Taxonomy" id="2802396"/>
    <lineage>
        <taxon>Bacteria</taxon>
        <taxon>Pseudomonadati</taxon>
        <taxon>Pseudomonadota</taxon>
        <taxon>Alphaproteobacteria</taxon>
        <taxon>Acetobacterales</taxon>
        <taxon>Acidocellaceae</taxon>
        <taxon>Acidisoma</taxon>
    </lineage>
</organism>
<gene>
    <name evidence="8" type="ORF">ASILVAE211_06860</name>
</gene>
<feature type="transmembrane region" description="Helical" evidence="7">
    <location>
        <begin position="12"/>
        <end position="37"/>
    </location>
</feature>
<protein>
    <submittedName>
        <fullName evidence="8">Flagellar biosynthetic protein FliQ</fullName>
    </submittedName>
</protein>
<keyword evidence="3" id="KW-1003">Cell membrane</keyword>
<keyword evidence="8" id="KW-0966">Cell projection</keyword>
<dbReference type="AlphaFoldDB" id="A0A963YQ68"/>
<keyword evidence="4 7" id="KW-0812">Transmembrane</keyword>
<reference evidence="8" key="1">
    <citation type="journal article" date="2021" name="Microorganisms">
        <title>Acidisoma silvae sp. nov. and Acidisomacellulosilytica sp. nov., Two Acidophilic Bacteria Isolated from Decaying Wood, Hydrolyzing Cellulose and Producing Poly-3-hydroxybutyrate.</title>
        <authorList>
            <person name="Mieszkin S."/>
            <person name="Pouder E."/>
            <person name="Uroz S."/>
            <person name="Simon-Colin C."/>
            <person name="Alain K."/>
        </authorList>
    </citation>
    <scope>NUCLEOTIDE SEQUENCE</scope>
    <source>
        <strain evidence="8">HW T2.11</strain>
    </source>
</reference>
<proteinExistence type="inferred from homology"/>
<accession>A0A963YQ68</accession>
<evidence type="ECO:0000256" key="4">
    <source>
        <dbReference type="ARBA" id="ARBA00022692"/>
    </source>
</evidence>
<evidence type="ECO:0000313" key="8">
    <source>
        <dbReference type="EMBL" id="MCB8874897.1"/>
    </source>
</evidence>
<keyword evidence="8" id="KW-0969">Cilium</keyword>
<evidence type="ECO:0000256" key="2">
    <source>
        <dbReference type="ARBA" id="ARBA00006156"/>
    </source>
</evidence>
<evidence type="ECO:0000256" key="1">
    <source>
        <dbReference type="ARBA" id="ARBA00004651"/>
    </source>
</evidence>
<comment type="similarity">
    <text evidence="2">Belongs to the FliQ/MopD/SpaQ family.</text>
</comment>
<comment type="subcellular location">
    <subcellularLocation>
        <location evidence="1">Cell membrane</location>
        <topology evidence="1">Multi-pass membrane protein</topology>
    </subcellularLocation>
</comment>